<dbReference type="KEGG" id="qsa:O6P43_010499"/>
<gene>
    <name evidence="5" type="ORF">O6P43_010499</name>
</gene>
<dbReference type="SUPFAM" id="SSF48403">
    <property type="entry name" value="Ankyrin repeat"/>
    <property type="match status" value="1"/>
</dbReference>
<dbReference type="PROSITE" id="PS50297">
    <property type="entry name" value="ANK_REP_REGION"/>
    <property type="match status" value="2"/>
</dbReference>
<dbReference type="Pfam" id="PF00023">
    <property type="entry name" value="Ank"/>
    <property type="match status" value="1"/>
</dbReference>
<reference evidence="5" key="1">
    <citation type="journal article" date="2023" name="Science">
        <title>Elucidation of the pathway for biosynthesis of saponin adjuvants from the soapbark tree.</title>
        <authorList>
            <person name="Reed J."/>
            <person name="Orme A."/>
            <person name="El-Demerdash A."/>
            <person name="Owen C."/>
            <person name="Martin L.B.B."/>
            <person name="Misra R.C."/>
            <person name="Kikuchi S."/>
            <person name="Rejzek M."/>
            <person name="Martin A.C."/>
            <person name="Harkess A."/>
            <person name="Leebens-Mack J."/>
            <person name="Louveau T."/>
            <person name="Stephenson M.J."/>
            <person name="Osbourn A."/>
        </authorList>
    </citation>
    <scope>NUCLEOTIDE SEQUENCE</scope>
    <source>
        <strain evidence="5">S10</strain>
    </source>
</reference>
<keyword evidence="2" id="KW-0677">Repeat</keyword>
<dbReference type="InterPro" id="IPR002110">
    <property type="entry name" value="Ankyrin_rpt"/>
</dbReference>
<accession>A0AAD7Q0S5</accession>
<sequence length="143" mass="16042">MTYIGNVEAIEALHREGASLEWIDREGKIPLILASMEPALIDVVKILIELGANINAYSPGCEAGTPLHHAAQRGLEQTVKLLLSCGANALVKNDDFQTPLDVARFRRHTNVVREIENHMCYFSGRLREFYGPWFLDTLIPQLL</sequence>
<dbReference type="Proteomes" id="UP001163823">
    <property type="component" value="Chromosome 4"/>
</dbReference>
<dbReference type="InterPro" id="IPR036770">
    <property type="entry name" value="Ankyrin_rpt-contain_sf"/>
</dbReference>
<keyword evidence="3 4" id="KW-0040">ANK repeat</keyword>
<dbReference type="SMART" id="SM00248">
    <property type="entry name" value="ANK"/>
    <property type="match status" value="2"/>
</dbReference>
<feature type="repeat" description="ANK" evidence="4">
    <location>
        <begin position="62"/>
        <end position="94"/>
    </location>
</feature>
<proteinExistence type="predicted"/>
<evidence type="ECO:0000256" key="4">
    <source>
        <dbReference type="PROSITE-ProRule" id="PRU00023"/>
    </source>
</evidence>
<dbReference type="PANTHER" id="PTHR24166">
    <property type="entry name" value="ROLLING PEBBLES, ISOFORM B"/>
    <property type="match status" value="1"/>
</dbReference>
<comment type="caution">
    <text evidence="5">The sequence shown here is derived from an EMBL/GenBank/DDBJ whole genome shotgun (WGS) entry which is preliminary data.</text>
</comment>
<comment type="subcellular location">
    <subcellularLocation>
        <location evidence="1">Cell membrane</location>
        <topology evidence="1">Peripheral membrane protein</topology>
        <orientation evidence="1">Cytoplasmic side</orientation>
    </subcellularLocation>
</comment>
<evidence type="ECO:0000256" key="2">
    <source>
        <dbReference type="ARBA" id="ARBA00022737"/>
    </source>
</evidence>
<evidence type="ECO:0000256" key="1">
    <source>
        <dbReference type="ARBA" id="ARBA00004413"/>
    </source>
</evidence>
<organism evidence="5 6">
    <name type="scientific">Quillaja saponaria</name>
    <name type="common">Soap bark tree</name>
    <dbReference type="NCBI Taxonomy" id="32244"/>
    <lineage>
        <taxon>Eukaryota</taxon>
        <taxon>Viridiplantae</taxon>
        <taxon>Streptophyta</taxon>
        <taxon>Embryophyta</taxon>
        <taxon>Tracheophyta</taxon>
        <taxon>Spermatophyta</taxon>
        <taxon>Magnoliopsida</taxon>
        <taxon>eudicotyledons</taxon>
        <taxon>Gunneridae</taxon>
        <taxon>Pentapetalae</taxon>
        <taxon>rosids</taxon>
        <taxon>fabids</taxon>
        <taxon>Fabales</taxon>
        <taxon>Quillajaceae</taxon>
        <taxon>Quillaja</taxon>
    </lineage>
</organism>
<evidence type="ECO:0000313" key="6">
    <source>
        <dbReference type="Proteomes" id="UP001163823"/>
    </source>
</evidence>
<dbReference type="Pfam" id="PF12796">
    <property type="entry name" value="Ank_2"/>
    <property type="match status" value="1"/>
</dbReference>
<dbReference type="InterPro" id="IPR050889">
    <property type="entry name" value="Dendritic_Spine_Reg/Scaffold"/>
</dbReference>
<dbReference type="PROSITE" id="PS50088">
    <property type="entry name" value="ANK_REPEAT"/>
    <property type="match status" value="2"/>
</dbReference>
<dbReference type="PANTHER" id="PTHR24166:SF50">
    <property type="entry name" value="E3 UBIQUITIN-PROTEIN LIGASE XBOS34-RELATED"/>
    <property type="match status" value="1"/>
</dbReference>
<evidence type="ECO:0000313" key="5">
    <source>
        <dbReference type="EMBL" id="KAJ7972643.1"/>
    </source>
</evidence>
<keyword evidence="6" id="KW-1185">Reference proteome</keyword>
<dbReference type="Gene3D" id="1.25.40.20">
    <property type="entry name" value="Ankyrin repeat-containing domain"/>
    <property type="match status" value="1"/>
</dbReference>
<dbReference type="EMBL" id="JARAOO010000004">
    <property type="protein sequence ID" value="KAJ7972643.1"/>
    <property type="molecule type" value="Genomic_DNA"/>
</dbReference>
<dbReference type="AlphaFoldDB" id="A0AAD7Q0S5"/>
<dbReference type="GO" id="GO:0005886">
    <property type="term" value="C:plasma membrane"/>
    <property type="evidence" value="ECO:0007669"/>
    <property type="project" value="UniProtKB-SubCell"/>
</dbReference>
<protein>
    <submittedName>
        <fullName evidence="5">Ankyrin repeat domain protein</fullName>
    </submittedName>
</protein>
<evidence type="ECO:0000256" key="3">
    <source>
        <dbReference type="ARBA" id="ARBA00023043"/>
    </source>
</evidence>
<feature type="repeat" description="ANK" evidence="4">
    <location>
        <begin position="26"/>
        <end position="59"/>
    </location>
</feature>
<name>A0AAD7Q0S5_QUISA</name>